<keyword evidence="2" id="KW-0547">Nucleotide-binding</keyword>
<comment type="caution">
    <text evidence="9">The sequence shown here is derived from an EMBL/GenBank/DDBJ whole genome shotgun (WGS) entry which is preliminary data.</text>
</comment>
<dbReference type="Pfam" id="PF08544">
    <property type="entry name" value="GHMP_kinases_C"/>
    <property type="match status" value="1"/>
</dbReference>
<dbReference type="InterPro" id="IPR020568">
    <property type="entry name" value="Ribosomal_Su5_D2-typ_SF"/>
</dbReference>
<dbReference type="EMBL" id="JBAWKC010000005">
    <property type="protein sequence ID" value="MFH6770053.1"/>
    <property type="molecule type" value="Genomic_DNA"/>
</dbReference>
<evidence type="ECO:0000259" key="8">
    <source>
        <dbReference type="Pfam" id="PF10509"/>
    </source>
</evidence>
<dbReference type="PRINTS" id="PR00473">
    <property type="entry name" value="GALCTOKINASE"/>
</dbReference>
<evidence type="ECO:0000313" key="10">
    <source>
        <dbReference type="Proteomes" id="UP001610104"/>
    </source>
</evidence>
<dbReference type="PANTHER" id="PTHR10457:SF7">
    <property type="entry name" value="GALACTOKINASE-RELATED"/>
    <property type="match status" value="1"/>
</dbReference>
<protein>
    <submittedName>
        <fullName evidence="9">Galactokinase family protein</fullName>
    </submittedName>
</protein>
<keyword evidence="5" id="KW-0119">Carbohydrate metabolism</keyword>
<dbReference type="InterPro" id="IPR013750">
    <property type="entry name" value="GHMP_kinase_C_dom"/>
</dbReference>
<evidence type="ECO:0000256" key="1">
    <source>
        <dbReference type="ARBA" id="ARBA00006566"/>
    </source>
</evidence>
<evidence type="ECO:0000259" key="7">
    <source>
        <dbReference type="Pfam" id="PF08544"/>
    </source>
</evidence>
<dbReference type="InterPro" id="IPR000705">
    <property type="entry name" value="Galactokinase"/>
</dbReference>
<dbReference type="InterPro" id="IPR036554">
    <property type="entry name" value="GHMP_kinase_C_sf"/>
</dbReference>
<keyword evidence="3" id="KW-0418">Kinase</keyword>
<evidence type="ECO:0000256" key="5">
    <source>
        <dbReference type="ARBA" id="ARBA00023144"/>
    </source>
</evidence>
<evidence type="ECO:0000313" key="9">
    <source>
        <dbReference type="EMBL" id="MFH6770053.1"/>
    </source>
</evidence>
<evidence type="ECO:0000256" key="2">
    <source>
        <dbReference type="ARBA" id="ARBA00022741"/>
    </source>
</evidence>
<dbReference type="SUPFAM" id="SSF54211">
    <property type="entry name" value="Ribosomal protein S5 domain 2-like"/>
    <property type="match status" value="1"/>
</dbReference>
<dbReference type="Pfam" id="PF10509">
    <property type="entry name" value="GalKase_gal_bdg"/>
    <property type="match status" value="1"/>
</dbReference>
<dbReference type="SUPFAM" id="SSF55060">
    <property type="entry name" value="GHMP Kinase, C-terminal domain"/>
    <property type="match status" value="1"/>
</dbReference>
<dbReference type="Pfam" id="PF00288">
    <property type="entry name" value="GHMP_kinases_N"/>
    <property type="match status" value="1"/>
</dbReference>
<dbReference type="PANTHER" id="PTHR10457">
    <property type="entry name" value="MEVALONATE KINASE/GALACTOKINASE"/>
    <property type="match status" value="1"/>
</dbReference>
<evidence type="ECO:0000259" key="6">
    <source>
        <dbReference type="Pfam" id="PF00288"/>
    </source>
</evidence>
<reference evidence="9 10" key="1">
    <citation type="submission" date="2024-02" db="EMBL/GenBank/DDBJ databases">
        <title>A Gaetbulibacter species isolated from tidal flats and genomic insights of their niches.</title>
        <authorList>
            <person name="Ye Y."/>
        </authorList>
    </citation>
    <scope>NUCLEOTIDE SEQUENCE [LARGE SCALE GENOMIC DNA]</scope>
    <source>
        <strain evidence="9 10">KEM-8</strain>
    </source>
</reference>
<dbReference type="Gene3D" id="3.30.70.890">
    <property type="entry name" value="GHMP kinase, C-terminal domain"/>
    <property type="match status" value="1"/>
</dbReference>
<dbReference type="Proteomes" id="UP001610104">
    <property type="component" value="Unassembled WGS sequence"/>
</dbReference>
<evidence type="ECO:0000256" key="4">
    <source>
        <dbReference type="ARBA" id="ARBA00022840"/>
    </source>
</evidence>
<gene>
    <name evidence="9" type="ORF">V8G56_14980</name>
</gene>
<feature type="domain" description="Galactokinase N-terminal" evidence="8">
    <location>
        <begin position="12"/>
        <end position="39"/>
    </location>
</feature>
<evidence type="ECO:0000256" key="3">
    <source>
        <dbReference type="ARBA" id="ARBA00022777"/>
    </source>
</evidence>
<dbReference type="InterPro" id="IPR006206">
    <property type="entry name" value="Mevalonate/galactokinase"/>
</dbReference>
<dbReference type="InterPro" id="IPR014721">
    <property type="entry name" value="Ribsml_uS5_D2-typ_fold_subgr"/>
</dbReference>
<sequence length="363" mass="40590">MKKNNKIIKILSPGRTCLFGDHQDYLGLPVIACAINKYISLNAFENSFSVFKIQLPDIGEERLIDIYDDFKHLEKRDYFASSLKVLKRYGCIPDRGFDITITGDLPINAGLSSSSALIIAWIRFLLEAFGSTYETTVELIARMAYEAEVLEHKEPGGIMDQYTISMGNVLFINTSERASFEIIQKNMDGLIVGESGIKKETINTLGNRKDNALKAIEYVKLKNPEFEIKSAILEEYKDYEKDIPFELRPYFFAALKNHSITLKAFNEFKKEKPNLRYLGTLMNEHHLVLKDILKITVPLIDQMVSKAIQAGAYGVKIVGSGGGGSIVAVAPLEKEQKVIEAINNAGGKAAYKVNVDMGARLMD</sequence>
<dbReference type="RefSeq" id="WP_395439271.1">
    <property type="nucleotide sequence ID" value="NZ_JBAWKC010000005.1"/>
</dbReference>
<organism evidence="9 10">
    <name type="scientific">Gaetbulibacter aquiaggeris</name>
    <dbReference type="NCBI Taxonomy" id="1735373"/>
    <lineage>
        <taxon>Bacteria</taxon>
        <taxon>Pseudomonadati</taxon>
        <taxon>Bacteroidota</taxon>
        <taxon>Flavobacteriia</taxon>
        <taxon>Flavobacteriales</taxon>
        <taxon>Flavobacteriaceae</taxon>
        <taxon>Gaetbulibacter</taxon>
    </lineage>
</organism>
<comment type="similarity">
    <text evidence="1">Belongs to the GHMP kinase family. GalK subfamily.</text>
</comment>
<dbReference type="InterPro" id="IPR019539">
    <property type="entry name" value="GalKase_N"/>
</dbReference>
<dbReference type="Gene3D" id="3.30.230.10">
    <property type="match status" value="1"/>
</dbReference>
<name>A0ABW7MWB1_9FLAO</name>
<dbReference type="PIRSF" id="PIRSF000530">
    <property type="entry name" value="Galactokinase"/>
    <property type="match status" value="1"/>
</dbReference>
<keyword evidence="4" id="KW-0067">ATP-binding</keyword>
<accession>A0ABW7MWB1</accession>
<feature type="domain" description="GHMP kinase N-terminal" evidence="6">
    <location>
        <begin position="81"/>
        <end position="167"/>
    </location>
</feature>
<keyword evidence="5" id="KW-0299">Galactose metabolism</keyword>
<keyword evidence="3" id="KW-0808">Transferase</keyword>
<proteinExistence type="inferred from homology"/>
<dbReference type="InterPro" id="IPR006204">
    <property type="entry name" value="GHMP_kinase_N_dom"/>
</dbReference>
<feature type="domain" description="GHMP kinase C-terminal" evidence="7">
    <location>
        <begin position="273"/>
        <end position="346"/>
    </location>
</feature>
<dbReference type="PRINTS" id="PR00959">
    <property type="entry name" value="MEVGALKINASE"/>
</dbReference>
<keyword evidence="10" id="KW-1185">Reference proteome</keyword>